<evidence type="ECO:0000256" key="1">
    <source>
        <dbReference type="SAM" id="Phobius"/>
    </source>
</evidence>
<evidence type="ECO:0000313" key="4">
    <source>
        <dbReference type="Proteomes" id="UP000824219"/>
    </source>
</evidence>
<feature type="transmembrane region" description="Helical" evidence="1">
    <location>
        <begin position="12"/>
        <end position="34"/>
    </location>
</feature>
<name>A0A9D3NK80_9TELE</name>
<comment type="caution">
    <text evidence="3">The sequence shown here is derived from an EMBL/GenBank/DDBJ whole genome shotgun (WGS) entry which is preliminary data.</text>
</comment>
<keyword evidence="1" id="KW-0812">Transmembrane</keyword>
<dbReference type="AlphaFoldDB" id="A0A9D3NK80"/>
<evidence type="ECO:0000259" key="2">
    <source>
        <dbReference type="Pfam" id="PF15055"/>
    </source>
</evidence>
<dbReference type="EMBL" id="JAHKSW010000016">
    <property type="protein sequence ID" value="KAG7322753.1"/>
    <property type="molecule type" value="Genomic_DNA"/>
</dbReference>
<organism evidence="3 4">
    <name type="scientific">Hemibagrus wyckioides</name>
    <dbReference type="NCBI Taxonomy" id="337641"/>
    <lineage>
        <taxon>Eukaryota</taxon>
        <taxon>Metazoa</taxon>
        <taxon>Chordata</taxon>
        <taxon>Craniata</taxon>
        <taxon>Vertebrata</taxon>
        <taxon>Euteleostomi</taxon>
        <taxon>Actinopterygii</taxon>
        <taxon>Neopterygii</taxon>
        <taxon>Teleostei</taxon>
        <taxon>Ostariophysi</taxon>
        <taxon>Siluriformes</taxon>
        <taxon>Bagridae</taxon>
        <taxon>Hemibagrus</taxon>
    </lineage>
</organism>
<reference evidence="3 4" key="1">
    <citation type="submission" date="2021-06" db="EMBL/GenBank/DDBJ databases">
        <title>Chromosome-level genome assembly of the red-tail catfish (Hemibagrus wyckioides).</title>
        <authorList>
            <person name="Shao F."/>
        </authorList>
    </citation>
    <scope>NUCLEOTIDE SEQUENCE [LARGE SCALE GENOMIC DNA]</scope>
    <source>
        <strain evidence="3">EC202008001</strain>
        <tissue evidence="3">Blood</tissue>
    </source>
</reference>
<feature type="domain" description="Distal membrane-arm assembly complex protein 1-like" evidence="2">
    <location>
        <begin position="11"/>
        <end position="57"/>
    </location>
</feature>
<keyword evidence="1" id="KW-0472">Membrane</keyword>
<gene>
    <name evidence="3" type="ORF">KOW79_014099</name>
</gene>
<protein>
    <recommendedName>
        <fullName evidence="2">Distal membrane-arm assembly complex protein 1-like domain-containing protein</fullName>
    </recommendedName>
</protein>
<proteinExistence type="predicted"/>
<dbReference type="Pfam" id="PF15055">
    <property type="entry name" value="DMAC1_Dmo2"/>
    <property type="match status" value="1"/>
</dbReference>
<dbReference type="PANTHER" id="PTHR36469">
    <property type="entry name" value="DISTAL MEMBRANE-ARM ASSEMBLY COMPLEX PROTEIN 1"/>
    <property type="match status" value="1"/>
</dbReference>
<dbReference type="Proteomes" id="UP000824219">
    <property type="component" value="Linkage Group LG16"/>
</dbReference>
<sequence>MSSHSPEVSRSCWSCRLLSGGALLFSAGFVYRSARTSLHRGARASVGTALQLAFAAGLAVWGAVVIIDPVSKNPQKSTGP</sequence>
<evidence type="ECO:0000313" key="3">
    <source>
        <dbReference type="EMBL" id="KAG7322753.1"/>
    </source>
</evidence>
<dbReference type="InterPro" id="IPR028036">
    <property type="entry name" value="DMAC1-like_dom"/>
</dbReference>
<keyword evidence="4" id="KW-1185">Reference proteome</keyword>
<keyword evidence="1" id="KW-1133">Transmembrane helix</keyword>
<feature type="transmembrane region" description="Helical" evidence="1">
    <location>
        <begin position="46"/>
        <end position="67"/>
    </location>
</feature>
<dbReference type="PANTHER" id="PTHR36469:SF1">
    <property type="entry name" value="DISTAL MEMBRANE-ARM ASSEMBLY COMPLEX PROTEIN 1"/>
    <property type="match status" value="1"/>
</dbReference>
<accession>A0A9D3NK80</accession>
<dbReference type="InterPro" id="IPR053117">
    <property type="entry name" value="DMAC_Protein"/>
</dbReference>
<dbReference type="OrthoDB" id="6340866at2759"/>